<reference evidence="3 4" key="1">
    <citation type="submission" date="2020-08" db="EMBL/GenBank/DDBJ databases">
        <title>Genome public.</title>
        <authorList>
            <person name="Liu C."/>
            <person name="Sun Q."/>
        </authorList>
    </citation>
    <scope>NUCLEOTIDE SEQUENCE [LARGE SCALE GENOMIC DNA]</scope>
    <source>
        <strain evidence="3 4">NSJ-27</strain>
    </source>
</reference>
<feature type="domain" description="Ppx/GppA phosphatase N-terminal" evidence="2">
    <location>
        <begin position="17"/>
        <end position="299"/>
    </location>
</feature>
<evidence type="ECO:0000313" key="4">
    <source>
        <dbReference type="Proteomes" id="UP000649151"/>
    </source>
</evidence>
<evidence type="ECO:0000256" key="1">
    <source>
        <dbReference type="ARBA" id="ARBA00007125"/>
    </source>
</evidence>
<dbReference type="PANTHER" id="PTHR30005">
    <property type="entry name" value="EXOPOLYPHOSPHATASE"/>
    <property type="match status" value="1"/>
</dbReference>
<comment type="caution">
    <text evidence="3">The sequence shown here is derived from an EMBL/GenBank/DDBJ whole genome shotgun (WGS) entry which is preliminary data.</text>
</comment>
<dbReference type="Gene3D" id="3.30.420.40">
    <property type="match status" value="1"/>
</dbReference>
<keyword evidence="4" id="KW-1185">Reference proteome</keyword>
<dbReference type="EMBL" id="JACOQK010000001">
    <property type="protein sequence ID" value="MBC5787339.1"/>
    <property type="molecule type" value="Genomic_DNA"/>
</dbReference>
<dbReference type="RefSeq" id="WP_186996339.1">
    <property type="nucleotide sequence ID" value="NZ_JACOQK010000001.1"/>
</dbReference>
<dbReference type="PANTHER" id="PTHR30005:SF0">
    <property type="entry name" value="RETROGRADE REGULATION PROTEIN 2"/>
    <property type="match status" value="1"/>
</dbReference>
<dbReference type="InterPro" id="IPR050273">
    <property type="entry name" value="GppA/Ppx_hydrolase"/>
</dbReference>
<gene>
    <name evidence="3" type="ORF">H8Z77_04765</name>
</gene>
<evidence type="ECO:0000313" key="3">
    <source>
        <dbReference type="EMBL" id="MBC5787339.1"/>
    </source>
</evidence>
<dbReference type="CDD" id="cd24052">
    <property type="entry name" value="ASKHA_NBD_HpPPX-GppA-like"/>
    <property type="match status" value="1"/>
</dbReference>
<dbReference type="Gene3D" id="3.30.420.150">
    <property type="entry name" value="Exopolyphosphatase. Domain 2"/>
    <property type="match status" value="1"/>
</dbReference>
<sequence length="310" mass="34620">MICSIIDIGSNTIRLSVYQLQEGTIIPLLHKKTMAGLASYIQDGCMSEEGIHTAIRVLNQYRSLLEHLSIQQVSVFATASLREISNTIQAVKMIQKETGFLIDVISGKREAILDFLGATHILDMKEGILVDIGGGSTELVSYQNASILQASSMEVGSLGLFTQFVGKLFPTKKEQKKIRDYVKKQLDKQKDFRDSQFPALCGVGGTIRATLKLNNSFFQQPDENKSIPAKNVKKLLKQLSQMEPEVLRKVLKVIPDRIHTIIPGMIVLQTMIKHFGCEEIQVSPYGVREGYLYQKILKEGRMDSSNTKSV</sequence>
<dbReference type="SUPFAM" id="SSF53067">
    <property type="entry name" value="Actin-like ATPase domain"/>
    <property type="match status" value="2"/>
</dbReference>
<name>A0ABR7IQD1_9CLOT</name>
<organism evidence="3 4">
    <name type="scientific">Clostridium facile</name>
    <dbReference type="NCBI Taxonomy" id="2763035"/>
    <lineage>
        <taxon>Bacteria</taxon>
        <taxon>Bacillati</taxon>
        <taxon>Bacillota</taxon>
        <taxon>Clostridia</taxon>
        <taxon>Eubacteriales</taxon>
        <taxon>Clostridiaceae</taxon>
        <taxon>Clostridium</taxon>
    </lineage>
</organism>
<dbReference type="InterPro" id="IPR043129">
    <property type="entry name" value="ATPase_NBD"/>
</dbReference>
<dbReference type="Pfam" id="PF02541">
    <property type="entry name" value="Ppx-GppA"/>
    <property type="match status" value="1"/>
</dbReference>
<comment type="similarity">
    <text evidence="1">Belongs to the GppA/Ppx family.</text>
</comment>
<dbReference type="InterPro" id="IPR003695">
    <property type="entry name" value="Ppx_GppA_N"/>
</dbReference>
<dbReference type="Proteomes" id="UP000649151">
    <property type="component" value="Unassembled WGS sequence"/>
</dbReference>
<evidence type="ECO:0000259" key="2">
    <source>
        <dbReference type="Pfam" id="PF02541"/>
    </source>
</evidence>
<proteinExistence type="inferred from homology"/>
<protein>
    <submittedName>
        <fullName evidence="3">Phosphatase</fullName>
    </submittedName>
</protein>
<accession>A0ABR7IQD1</accession>